<feature type="compositionally biased region" description="Acidic residues" evidence="1">
    <location>
        <begin position="41"/>
        <end position="58"/>
    </location>
</feature>
<comment type="caution">
    <text evidence="2">The sequence shown here is derived from an EMBL/GenBank/DDBJ whole genome shotgun (WGS) entry which is preliminary data.</text>
</comment>
<evidence type="ECO:0000256" key="1">
    <source>
        <dbReference type="SAM" id="MobiDB-lite"/>
    </source>
</evidence>
<gene>
    <name evidence="2" type="ORF">Tci_928458</name>
</gene>
<feature type="non-terminal residue" evidence="2">
    <location>
        <position position="1"/>
    </location>
</feature>
<accession>A0A699XA48</accession>
<feature type="region of interest" description="Disordered" evidence="1">
    <location>
        <begin position="1"/>
        <end position="88"/>
    </location>
</feature>
<organism evidence="2">
    <name type="scientific">Tanacetum cinerariifolium</name>
    <name type="common">Dalmatian daisy</name>
    <name type="synonym">Chrysanthemum cinerariifolium</name>
    <dbReference type="NCBI Taxonomy" id="118510"/>
    <lineage>
        <taxon>Eukaryota</taxon>
        <taxon>Viridiplantae</taxon>
        <taxon>Streptophyta</taxon>
        <taxon>Embryophyta</taxon>
        <taxon>Tracheophyta</taxon>
        <taxon>Spermatophyta</taxon>
        <taxon>Magnoliopsida</taxon>
        <taxon>eudicotyledons</taxon>
        <taxon>Gunneridae</taxon>
        <taxon>Pentapetalae</taxon>
        <taxon>asterids</taxon>
        <taxon>campanulids</taxon>
        <taxon>Asterales</taxon>
        <taxon>Asteraceae</taxon>
        <taxon>Asteroideae</taxon>
        <taxon>Anthemideae</taxon>
        <taxon>Anthemidinae</taxon>
        <taxon>Tanacetum</taxon>
    </lineage>
</organism>
<dbReference type="EMBL" id="BKCJ011830060">
    <property type="protein sequence ID" value="GFD56489.1"/>
    <property type="molecule type" value="Genomic_DNA"/>
</dbReference>
<proteinExistence type="predicted"/>
<dbReference type="AlphaFoldDB" id="A0A699XA48"/>
<protein>
    <submittedName>
        <fullName evidence="2">Uncharacterized protein</fullName>
    </submittedName>
</protein>
<evidence type="ECO:0000313" key="2">
    <source>
        <dbReference type="EMBL" id="GFD56489.1"/>
    </source>
</evidence>
<reference evidence="2" key="1">
    <citation type="journal article" date="2019" name="Sci. Rep.">
        <title>Draft genome of Tanacetum cinerariifolium, the natural source of mosquito coil.</title>
        <authorList>
            <person name="Yamashiro T."/>
            <person name="Shiraishi A."/>
            <person name="Satake H."/>
            <person name="Nakayama K."/>
        </authorList>
    </citation>
    <scope>NUCLEOTIDE SEQUENCE</scope>
</reference>
<name>A0A699XA48_TANCI</name>
<sequence length="88" mass="9618">YDDEVPIEDQPLPVDASPTALSSGYVADSNHSEEDPKEDLAEGGDNNDDDDDEDEEKEEEHLAPVDSTTLPAIDHVSLAEDTEEFESD</sequence>
<feature type="compositionally biased region" description="Basic and acidic residues" evidence="1">
    <location>
        <begin position="30"/>
        <end position="40"/>
    </location>
</feature>
<feature type="non-terminal residue" evidence="2">
    <location>
        <position position="88"/>
    </location>
</feature>